<reference evidence="1 2" key="1">
    <citation type="submission" date="2018-02" db="EMBL/GenBank/DDBJ databases">
        <title>The genomes of Aspergillus section Nigri reveals drivers in fungal speciation.</title>
        <authorList>
            <consortium name="DOE Joint Genome Institute"/>
            <person name="Vesth T.C."/>
            <person name="Nybo J."/>
            <person name="Theobald S."/>
            <person name="Brandl J."/>
            <person name="Frisvad J.C."/>
            <person name="Nielsen K.F."/>
            <person name="Lyhne E.K."/>
            <person name="Kogle M.E."/>
            <person name="Kuo A."/>
            <person name="Riley R."/>
            <person name="Clum A."/>
            <person name="Nolan M."/>
            <person name="Lipzen A."/>
            <person name="Salamov A."/>
            <person name="Henrissat B."/>
            <person name="Wiebenga A."/>
            <person name="De vries R.P."/>
            <person name="Grigoriev I.V."/>
            <person name="Mortensen U.H."/>
            <person name="Andersen M.R."/>
            <person name="Baker S.E."/>
        </authorList>
    </citation>
    <scope>NUCLEOTIDE SEQUENCE [LARGE SCALE GENOMIC DNA]</scope>
    <source>
        <strain evidence="1 2">CBS 121593</strain>
    </source>
</reference>
<keyword evidence="2" id="KW-1185">Reference proteome</keyword>
<gene>
    <name evidence="1" type="ORF">BO80DRAFT_96007</name>
</gene>
<dbReference type="RefSeq" id="XP_025575044.1">
    <property type="nucleotide sequence ID" value="XM_025724962.1"/>
</dbReference>
<sequence length="159" mass="17634">MSRHAQAGGKRQWETPVLLFLDILDMRNRAMGECHLGSKLLGFFGLQLCLCTATSRMVIRPRYACRRRSAKLTQSFSAVDSRWVRASQCQRPEAQAGLFCSFASCWLARRYSTSPIVSAVNPEAVAKEGAPLTCLRGREGPSTDGIRKAQRTILDGVKI</sequence>
<name>A0A395GYQ6_9EURO</name>
<dbReference type="Proteomes" id="UP000249402">
    <property type="component" value="Unassembled WGS sequence"/>
</dbReference>
<dbReference type="GeneID" id="37229827"/>
<organism evidence="1 2">
    <name type="scientific">Aspergillus ibericus CBS 121593</name>
    <dbReference type="NCBI Taxonomy" id="1448316"/>
    <lineage>
        <taxon>Eukaryota</taxon>
        <taxon>Fungi</taxon>
        <taxon>Dikarya</taxon>
        <taxon>Ascomycota</taxon>
        <taxon>Pezizomycotina</taxon>
        <taxon>Eurotiomycetes</taxon>
        <taxon>Eurotiomycetidae</taxon>
        <taxon>Eurotiales</taxon>
        <taxon>Aspergillaceae</taxon>
        <taxon>Aspergillus</taxon>
        <taxon>Aspergillus subgen. Circumdati</taxon>
    </lineage>
</organism>
<dbReference type="AlphaFoldDB" id="A0A395GYQ6"/>
<dbReference type="VEuPathDB" id="FungiDB:BO80DRAFT_96007"/>
<dbReference type="EMBL" id="KZ824439">
    <property type="protein sequence ID" value="RAL00717.1"/>
    <property type="molecule type" value="Genomic_DNA"/>
</dbReference>
<accession>A0A395GYQ6</accession>
<evidence type="ECO:0000313" key="2">
    <source>
        <dbReference type="Proteomes" id="UP000249402"/>
    </source>
</evidence>
<protein>
    <submittedName>
        <fullName evidence="1">Uncharacterized protein</fullName>
    </submittedName>
</protein>
<proteinExistence type="predicted"/>
<evidence type="ECO:0000313" key="1">
    <source>
        <dbReference type="EMBL" id="RAL00717.1"/>
    </source>
</evidence>